<evidence type="ECO:0000313" key="5">
    <source>
        <dbReference type="EMBL" id="GAA0388506.1"/>
    </source>
</evidence>
<reference evidence="6" key="1">
    <citation type="journal article" date="2019" name="Int. J. Syst. Evol. Microbiol.">
        <title>The Global Catalogue of Microorganisms (GCM) 10K type strain sequencing project: providing services to taxonomists for standard genome sequencing and annotation.</title>
        <authorList>
            <consortium name="The Broad Institute Genomics Platform"/>
            <consortium name="The Broad Institute Genome Sequencing Center for Infectious Disease"/>
            <person name="Wu L."/>
            <person name="Ma J."/>
        </authorList>
    </citation>
    <scope>NUCLEOTIDE SEQUENCE [LARGE SCALE GENOMIC DNA]</scope>
    <source>
        <strain evidence="6">JCM 12774</strain>
    </source>
</reference>
<dbReference type="Proteomes" id="UP001500340">
    <property type="component" value="Unassembled WGS sequence"/>
</dbReference>
<dbReference type="SUPFAM" id="SSF56091">
    <property type="entry name" value="DNA ligase/mRNA capping enzyme, catalytic domain"/>
    <property type="match status" value="1"/>
</dbReference>
<keyword evidence="2 5" id="KW-0436">Ligase</keyword>
<evidence type="ECO:0000256" key="2">
    <source>
        <dbReference type="ARBA" id="ARBA00022598"/>
    </source>
</evidence>
<dbReference type="PROSITE" id="PS50160">
    <property type="entry name" value="DNA_LIGASE_A3"/>
    <property type="match status" value="1"/>
</dbReference>
<dbReference type="PROSITE" id="PS00697">
    <property type="entry name" value="DNA_LIGASE_A1"/>
    <property type="match status" value="1"/>
</dbReference>
<dbReference type="Pfam" id="PF04679">
    <property type="entry name" value="DNA_ligase_A_C"/>
    <property type="match status" value="1"/>
</dbReference>
<dbReference type="InterPro" id="IPR012310">
    <property type="entry name" value="DNA_ligase_ATP-dep_cent"/>
</dbReference>
<dbReference type="EMBL" id="BAAACX010000008">
    <property type="protein sequence ID" value="GAA0388506.1"/>
    <property type="molecule type" value="Genomic_DNA"/>
</dbReference>
<dbReference type="Gene3D" id="3.30.470.30">
    <property type="entry name" value="DNA ligase/mRNA capping enzyme"/>
    <property type="match status" value="1"/>
</dbReference>
<gene>
    <name evidence="5" type="primary">ligD_2</name>
    <name evidence="5" type="ORF">GCM10008933_19330</name>
</gene>
<evidence type="ECO:0000259" key="4">
    <source>
        <dbReference type="PROSITE" id="PS50160"/>
    </source>
</evidence>
<evidence type="ECO:0000313" key="6">
    <source>
        <dbReference type="Proteomes" id="UP001500340"/>
    </source>
</evidence>
<dbReference type="InterPro" id="IPR029710">
    <property type="entry name" value="LIG4"/>
</dbReference>
<evidence type="ECO:0000256" key="3">
    <source>
        <dbReference type="ARBA" id="ARBA00034003"/>
    </source>
</evidence>
<dbReference type="InterPro" id="IPR012309">
    <property type="entry name" value="DNA_ligase_ATP-dep_C"/>
</dbReference>
<keyword evidence="6" id="KW-1185">Reference proteome</keyword>
<comment type="catalytic activity">
    <reaction evidence="3">
        <text>ATP + (deoxyribonucleotide)n-3'-hydroxyl + 5'-phospho-(deoxyribonucleotide)m = (deoxyribonucleotide)n+m + AMP + diphosphate.</text>
        <dbReference type="EC" id="6.5.1.1"/>
    </reaction>
</comment>
<dbReference type="SUPFAM" id="SSF50249">
    <property type="entry name" value="Nucleic acid-binding proteins"/>
    <property type="match status" value="1"/>
</dbReference>
<dbReference type="CDD" id="cd07906">
    <property type="entry name" value="Adenylation_DNA_ligase_LigD_LigC"/>
    <property type="match status" value="1"/>
</dbReference>
<sequence length="320" mass="36619">MMEFTPVVPFEPIRVFEFPQGKQWIAQVKWDGVRMLAYIDKGRVRLINRRGNERSLQYPEFMSPSEYCRAESAILDGEMIAIADGKPSFHEIMKRDSLRRQQEIAFAVPRISVVYMIFDILYCNGSWVTDQPLVQRQQLLQEYILPSTRVQLVPNVDHAEGLYTVMKERQWEGIVCKQLDSSYAIGGKDDRWRKMKLTYDLYAVIGGVTYRDGIVNSLLLGLYDEQGNLIYIGNAGPGKWKGDDLSRITEDSRRLAIANRPFAEPFAAPPGRVKGVVWMQPELTVKVQFAEWTPGGTLRHPVLQGWADVPPETCVFTQQV</sequence>
<dbReference type="PANTHER" id="PTHR45997">
    <property type="entry name" value="DNA LIGASE 4"/>
    <property type="match status" value="1"/>
</dbReference>
<dbReference type="Pfam" id="PF01068">
    <property type="entry name" value="DNA_ligase_A_M"/>
    <property type="match status" value="1"/>
</dbReference>
<dbReference type="RefSeq" id="WP_379337338.1">
    <property type="nucleotide sequence ID" value="NZ_BAAACX010000008.1"/>
</dbReference>
<comment type="caution">
    <text evidence="5">The sequence shown here is derived from an EMBL/GenBank/DDBJ whole genome shotgun (WGS) entry which is preliminary data.</text>
</comment>
<protein>
    <recommendedName>
        <fullName evidence="1">DNA ligase (ATP)</fullName>
        <ecNumber evidence="1">6.5.1.1</ecNumber>
    </recommendedName>
</protein>
<dbReference type="CDD" id="cd07971">
    <property type="entry name" value="OBF_DNA_ligase_LigD"/>
    <property type="match status" value="1"/>
</dbReference>
<accession>A0ABP3I3M1</accession>
<dbReference type="InterPro" id="IPR012340">
    <property type="entry name" value="NA-bd_OB-fold"/>
</dbReference>
<organism evidence="5 6">
    <name type="scientific">Paenibacillus motobuensis</name>
    <dbReference type="NCBI Taxonomy" id="295324"/>
    <lineage>
        <taxon>Bacteria</taxon>
        <taxon>Bacillati</taxon>
        <taxon>Bacillota</taxon>
        <taxon>Bacilli</taxon>
        <taxon>Bacillales</taxon>
        <taxon>Paenibacillaceae</taxon>
        <taxon>Paenibacillus</taxon>
    </lineage>
</organism>
<name>A0ABP3I3M1_9BACL</name>
<dbReference type="PANTHER" id="PTHR45997:SF1">
    <property type="entry name" value="DNA LIGASE 4"/>
    <property type="match status" value="1"/>
</dbReference>
<feature type="domain" description="ATP-dependent DNA ligase family profile" evidence="4">
    <location>
        <begin position="106"/>
        <end position="199"/>
    </location>
</feature>
<dbReference type="GO" id="GO:0016874">
    <property type="term" value="F:ligase activity"/>
    <property type="evidence" value="ECO:0007669"/>
    <property type="project" value="UniProtKB-KW"/>
</dbReference>
<proteinExistence type="predicted"/>
<dbReference type="InterPro" id="IPR016059">
    <property type="entry name" value="DNA_ligase_ATP-dep_CS"/>
</dbReference>
<evidence type="ECO:0000256" key="1">
    <source>
        <dbReference type="ARBA" id="ARBA00012727"/>
    </source>
</evidence>
<dbReference type="Gene3D" id="2.40.50.140">
    <property type="entry name" value="Nucleic acid-binding proteins"/>
    <property type="match status" value="1"/>
</dbReference>
<dbReference type="Gene3D" id="3.30.1490.70">
    <property type="match status" value="1"/>
</dbReference>
<dbReference type="EC" id="6.5.1.1" evidence="1"/>